<keyword evidence="5" id="KW-0378">Hydrolase</keyword>
<dbReference type="PANTHER" id="PTHR30616:SF2">
    <property type="entry name" value="PURINE NUCLEOSIDE PHOSPHORYLASE LACC1"/>
    <property type="match status" value="1"/>
</dbReference>
<evidence type="ECO:0000256" key="3">
    <source>
        <dbReference type="ARBA" id="ARBA00022679"/>
    </source>
</evidence>
<comment type="similarity">
    <text evidence="2 10">Belongs to the purine nucleoside phosphorylase YfiH/LACC1 family.</text>
</comment>
<dbReference type="GO" id="GO:0005507">
    <property type="term" value="F:copper ion binding"/>
    <property type="evidence" value="ECO:0007669"/>
    <property type="project" value="TreeGrafter"/>
</dbReference>
<evidence type="ECO:0000313" key="11">
    <source>
        <dbReference type="EMBL" id="PKF72185.1"/>
    </source>
</evidence>
<name>A0A2I0CSP1_9PSED</name>
<reference evidence="12" key="1">
    <citation type="submission" date="2017-12" db="EMBL/GenBank/DDBJ databases">
        <authorList>
            <person name="Yu X.-Y."/>
        </authorList>
    </citation>
    <scope>NUCLEOTIDE SEQUENCE [LARGE SCALE GENOMIC DNA]</scope>
    <source>
        <strain evidence="12">ZYSR67-Z</strain>
    </source>
</reference>
<organism evidence="11 12">
    <name type="scientific">Pseudomonas fluvialis</name>
    <dbReference type="NCBI Taxonomy" id="1793966"/>
    <lineage>
        <taxon>Bacteria</taxon>
        <taxon>Pseudomonadati</taxon>
        <taxon>Pseudomonadota</taxon>
        <taxon>Gammaproteobacteria</taxon>
        <taxon>Pseudomonadales</taxon>
        <taxon>Pseudomonadaceae</taxon>
        <taxon>Pseudomonas</taxon>
    </lineage>
</organism>
<evidence type="ECO:0000256" key="10">
    <source>
        <dbReference type="RuleBase" id="RU361274"/>
    </source>
</evidence>
<dbReference type="RefSeq" id="WP_101192966.1">
    <property type="nucleotide sequence ID" value="NZ_PIYS01000005.1"/>
</dbReference>
<dbReference type="Proteomes" id="UP000242861">
    <property type="component" value="Unassembled WGS sequence"/>
</dbReference>
<evidence type="ECO:0000256" key="9">
    <source>
        <dbReference type="ARBA" id="ARBA00049893"/>
    </source>
</evidence>
<sequence>MSADWLCPDWPAPARVRSCVTTRQPGVSLPPYDAFNLALHVGDDPRRVAHNRALLCQRLGCQPGWLEQVHGTQVMAVDPQRVLVADANWTDQPGLAACVMTADCLPALFCDRTGRCVAAAHAGWRGLLDGVLEATLQALPAAPEDVLVWLGPAIGPASFEVGDEVREAFVARQAQAAQAFQRAVQPGKWLADLYLLARQRLAGYGVTAIYGGGFDTFRDPRFYSYRRGTPTGRFASLVWLQD</sequence>
<evidence type="ECO:0000256" key="4">
    <source>
        <dbReference type="ARBA" id="ARBA00022723"/>
    </source>
</evidence>
<evidence type="ECO:0000256" key="6">
    <source>
        <dbReference type="ARBA" id="ARBA00022833"/>
    </source>
</evidence>
<dbReference type="GO" id="GO:0017061">
    <property type="term" value="F:S-methyl-5-thioadenosine phosphorylase activity"/>
    <property type="evidence" value="ECO:0007669"/>
    <property type="project" value="UniProtKB-EC"/>
</dbReference>
<proteinExistence type="inferred from homology"/>
<gene>
    <name evidence="11" type="ORF">CW360_05165</name>
</gene>
<comment type="catalytic activity">
    <reaction evidence="8">
        <text>adenosine + phosphate = alpha-D-ribose 1-phosphate + adenine</text>
        <dbReference type="Rhea" id="RHEA:27642"/>
        <dbReference type="ChEBI" id="CHEBI:16335"/>
        <dbReference type="ChEBI" id="CHEBI:16708"/>
        <dbReference type="ChEBI" id="CHEBI:43474"/>
        <dbReference type="ChEBI" id="CHEBI:57720"/>
        <dbReference type="EC" id="2.4.2.1"/>
    </reaction>
    <physiologicalReaction direction="left-to-right" evidence="8">
        <dbReference type="Rhea" id="RHEA:27643"/>
    </physiologicalReaction>
</comment>
<dbReference type="InterPro" id="IPR011324">
    <property type="entry name" value="Cytotoxic_necrot_fac-like_cat"/>
</dbReference>
<keyword evidence="3" id="KW-0808">Transferase</keyword>
<keyword evidence="4" id="KW-0479">Metal-binding</keyword>
<dbReference type="EMBL" id="PIYS01000005">
    <property type="protein sequence ID" value="PKF72185.1"/>
    <property type="molecule type" value="Genomic_DNA"/>
</dbReference>
<dbReference type="Gene3D" id="3.60.140.10">
    <property type="entry name" value="CNF1/YfiH-like putative cysteine hydrolases"/>
    <property type="match status" value="1"/>
</dbReference>
<dbReference type="NCBIfam" id="TIGR00726">
    <property type="entry name" value="peptidoglycan editing factor PgeF"/>
    <property type="match status" value="1"/>
</dbReference>
<evidence type="ECO:0000256" key="1">
    <source>
        <dbReference type="ARBA" id="ARBA00000553"/>
    </source>
</evidence>
<dbReference type="CDD" id="cd16833">
    <property type="entry name" value="YfiH"/>
    <property type="match status" value="1"/>
</dbReference>
<accession>A0A2I0CSP1</accession>
<evidence type="ECO:0000313" key="12">
    <source>
        <dbReference type="Proteomes" id="UP000242861"/>
    </source>
</evidence>
<comment type="caution">
    <text evidence="11">The sequence shown here is derived from an EMBL/GenBank/DDBJ whole genome shotgun (WGS) entry which is preliminary data.</text>
</comment>
<dbReference type="SUPFAM" id="SSF64438">
    <property type="entry name" value="CNF1/YfiH-like putative cysteine hydrolases"/>
    <property type="match status" value="1"/>
</dbReference>
<dbReference type="InterPro" id="IPR003730">
    <property type="entry name" value="Cu_polyphenol_OxRdtase"/>
</dbReference>
<evidence type="ECO:0000256" key="7">
    <source>
        <dbReference type="ARBA" id="ARBA00047989"/>
    </source>
</evidence>
<evidence type="ECO:0000256" key="2">
    <source>
        <dbReference type="ARBA" id="ARBA00007353"/>
    </source>
</evidence>
<keyword evidence="6" id="KW-0862">Zinc</keyword>
<comment type="catalytic activity">
    <reaction evidence="1">
        <text>inosine + phosphate = alpha-D-ribose 1-phosphate + hypoxanthine</text>
        <dbReference type="Rhea" id="RHEA:27646"/>
        <dbReference type="ChEBI" id="CHEBI:17368"/>
        <dbReference type="ChEBI" id="CHEBI:17596"/>
        <dbReference type="ChEBI" id="CHEBI:43474"/>
        <dbReference type="ChEBI" id="CHEBI:57720"/>
        <dbReference type="EC" id="2.4.2.1"/>
    </reaction>
    <physiologicalReaction direction="left-to-right" evidence="1">
        <dbReference type="Rhea" id="RHEA:27647"/>
    </physiologicalReaction>
</comment>
<evidence type="ECO:0000256" key="5">
    <source>
        <dbReference type="ARBA" id="ARBA00022801"/>
    </source>
</evidence>
<dbReference type="InterPro" id="IPR038371">
    <property type="entry name" value="Cu_polyphenol_OxRdtase_sf"/>
</dbReference>
<dbReference type="AlphaFoldDB" id="A0A2I0CSP1"/>
<comment type="catalytic activity">
    <reaction evidence="9">
        <text>S-methyl-5'-thioadenosine + phosphate = 5-(methylsulfanyl)-alpha-D-ribose 1-phosphate + adenine</text>
        <dbReference type="Rhea" id="RHEA:11852"/>
        <dbReference type="ChEBI" id="CHEBI:16708"/>
        <dbReference type="ChEBI" id="CHEBI:17509"/>
        <dbReference type="ChEBI" id="CHEBI:43474"/>
        <dbReference type="ChEBI" id="CHEBI:58533"/>
        <dbReference type="EC" id="2.4.2.28"/>
    </reaction>
    <physiologicalReaction direction="left-to-right" evidence="9">
        <dbReference type="Rhea" id="RHEA:11853"/>
    </physiologicalReaction>
</comment>
<dbReference type="Pfam" id="PF02578">
    <property type="entry name" value="Cu-oxidase_4"/>
    <property type="match status" value="1"/>
</dbReference>
<protein>
    <recommendedName>
        <fullName evidence="10">Purine nucleoside phosphorylase</fullName>
    </recommendedName>
</protein>
<dbReference type="GO" id="GO:0016787">
    <property type="term" value="F:hydrolase activity"/>
    <property type="evidence" value="ECO:0007669"/>
    <property type="project" value="UniProtKB-KW"/>
</dbReference>
<dbReference type="PANTHER" id="PTHR30616">
    <property type="entry name" value="UNCHARACTERIZED PROTEIN YFIH"/>
    <property type="match status" value="1"/>
</dbReference>
<comment type="catalytic activity">
    <reaction evidence="7">
        <text>adenosine + H2O + H(+) = inosine + NH4(+)</text>
        <dbReference type="Rhea" id="RHEA:24408"/>
        <dbReference type="ChEBI" id="CHEBI:15377"/>
        <dbReference type="ChEBI" id="CHEBI:15378"/>
        <dbReference type="ChEBI" id="CHEBI:16335"/>
        <dbReference type="ChEBI" id="CHEBI:17596"/>
        <dbReference type="ChEBI" id="CHEBI:28938"/>
        <dbReference type="EC" id="3.5.4.4"/>
    </reaction>
    <physiologicalReaction direction="left-to-right" evidence="7">
        <dbReference type="Rhea" id="RHEA:24409"/>
    </physiologicalReaction>
</comment>
<evidence type="ECO:0000256" key="8">
    <source>
        <dbReference type="ARBA" id="ARBA00048968"/>
    </source>
</evidence>